<comment type="subcellular location">
    <subcellularLocation>
        <location evidence="1">Nucleus</location>
    </subcellularLocation>
</comment>
<reference evidence="5" key="2">
    <citation type="submission" date="2023-06" db="EMBL/GenBank/DDBJ databases">
        <authorList>
            <consortium name="Lawrence Berkeley National Laboratory"/>
            <person name="Haridas S."/>
            <person name="Hensen N."/>
            <person name="Bonometti L."/>
            <person name="Westerberg I."/>
            <person name="Brannstrom I.O."/>
            <person name="Guillou S."/>
            <person name="Cros-Aarteil S."/>
            <person name="Calhoun S."/>
            <person name="Kuo A."/>
            <person name="Mondo S."/>
            <person name="Pangilinan J."/>
            <person name="Riley R."/>
            <person name="Labutti K."/>
            <person name="Andreopoulos B."/>
            <person name="Lipzen A."/>
            <person name="Chen C."/>
            <person name="Yanf M."/>
            <person name="Daum C."/>
            <person name="Ng V."/>
            <person name="Clum A."/>
            <person name="Steindorff A."/>
            <person name="Ohm R."/>
            <person name="Martin F."/>
            <person name="Silar P."/>
            <person name="Natvig D."/>
            <person name="Lalanne C."/>
            <person name="Gautier V."/>
            <person name="Ament-Velasquez S.L."/>
            <person name="Kruys A."/>
            <person name="Hutchinson M.I."/>
            <person name="Powell A.J."/>
            <person name="Barry K."/>
            <person name="Miller A.N."/>
            <person name="Grigoriev I.V."/>
            <person name="Debuchy R."/>
            <person name="Gladieux P."/>
            <person name="Thoren M.H."/>
            <person name="Johannesson H."/>
        </authorList>
    </citation>
    <scope>NUCLEOTIDE SEQUENCE</scope>
    <source>
        <strain evidence="5">CBS 118394</strain>
    </source>
</reference>
<evidence type="ECO:0000313" key="6">
    <source>
        <dbReference type="Proteomes" id="UP001283341"/>
    </source>
</evidence>
<organism evidence="5 6">
    <name type="scientific">Apodospora peruviana</name>
    <dbReference type="NCBI Taxonomy" id="516989"/>
    <lineage>
        <taxon>Eukaryota</taxon>
        <taxon>Fungi</taxon>
        <taxon>Dikarya</taxon>
        <taxon>Ascomycota</taxon>
        <taxon>Pezizomycotina</taxon>
        <taxon>Sordariomycetes</taxon>
        <taxon>Sordariomycetidae</taxon>
        <taxon>Sordariales</taxon>
        <taxon>Lasiosphaeriaceae</taxon>
        <taxon>Apodospora</taxon>
    </lineage>
</organism>
<evidence type="ECO:0000256" key="3">
    <source>
        <dbReference type="SAM" id="MobiDB-lite"/>
    </source>
</evidence>
<dbReference type="EMBL" id="JAUEDM010000001">
    <property type="protein sequence ID" value="KAK3329056.1"/>
    <property type="molecule type" value="Genomic_DNA"/>
</dbReference>
<keyword evidence="6" id="KW-1185">Reference proteome</keyword>
<feature type="compositionally biased region" description="Polar residues" evidence="3">
    <location>
        <begin position="371"/>
        <end position="412"/>
    </location>
</feature>
<dbReference type="Pfam" id="PF04082">
    <property type="entry name" value="Fungal_trans"/>
    <property type="match status" value="1"/>
</dbReference>
<dbReference type="GO" id="GO:0006351">
    <property type="term" value="P:DNA-templated transcription"/>
    <property type="evidence" value="ECO:0007669"/>
    <property type="project" value="InterPro"/>
</dbReference>
<evidence type="ECO:0000256" key="2">
    <source>
        <dbReference type="ARBA" id="ARBA00023242"/>
    </source>
</evidence>
<dbReference type="InterPro" id="IPR007219">
    <property type="entry name" value="XnlR_reg_dom"/>
</dbReference>
<proteinExistence type="predicted"/>
<reference evidence="5" key="1">
    <citation type="journal article" date="2023" name="Mol. Phylogenet. Evol.">
        <title>Genome-scale phylogeny and comparative genomics of the fungal order Sordariales.</title>
        <authorList>
            <person name="Hensen N."/>
            <person name="Bonometti L."/>
            <person name="Westerberg I."/>
            <person name="Brannstrom I.O."/>
            <person name="Guillou S."/>
            <person name="Cros-Aarteil S."/>
            <person name="Calhoun S."/>
            <person name="Haridas S."/>
            <person name="Kuo A."/>
            <person name="Mondo S."/>
            <person name="Pangilinan J."/>
            <person name="Riley R."/>
            <person name="LaButti K."/>
            <person name="Andreopoulos B."/>
            <person name="Lipzen A."/>
            <person name="Chen C."/>
            <person name="Yan M."/>
            <person name="Daum C."/>
            <person name="Ng V."/>
            <person name="Clum A."/>
            <person name="Steindorff A."/>
            <person name="Ohm R.A."/>
            <person name="Martin F."/>
            <person name="Silar P."/>
            <person name="Natvig D.O."/>
            <person name="Lalanne C."/>
            <person name="Gautier V."/>
            <person name="Ament-Velasquez S.L."/>
            <person name="Kruys A."/>
            <person name="Hutchinson M.I."/>
            <person name="Powell A.J."/>
            <person name="Barry K."/>
            <person name="Miller A.N."/>
            <person name="Grigoriev I.V."/>
            <person name="Debuchy R."/>
            <person name="Gladieux P."/>
            <person name="Hiltunen Thoren M."/>
            <person name="Johannesson H."/>
        </authorList>
    </citation>
    <scope>NUCLEOTIDE SEQUENCE</scope>
    <source>
        <strain evidence="5">CBS 118394</strain>
    </source>
</reference>
<dbReference type="PANTHER" id="PTHR31001">
    <property type="entry name" value="UNCHARACTERIZED TRANSCRIPTIONAL REGULATORY PROTEIN"/>
    <property type="match status" value="1"/>
</dbReference>
<evidence type="ECO:0000256" key="1">
    <source>
        <dbReference type="ARBA" id="ARBA00004123"/>
    </source>
</evidence>
<feature type="domain" description="Xylanolytic transcriptional activator regulatory" evidence="4">
    <location>
        <begin position="64"/>
        <end position="137"/>
    </location>
</feature>
<dbReference type="GO" id="GO:0005634">
    <property type="term" value="C:nucleus"/>
    <property type="evidence" value="ECO:0007669"/>
    <property type="project" value="UniProtKB-SubCell"/>
</dbReference>
<dbReference type="CDD" id="cd12148">
    <property type="entry name" value="fungal_TF_MHR"/>
    <property type="match status" value="1"/>
</dbReference>
<feature type="region of interest" description="Disordered" evidence="3">
    <location>
        <begin position="355"/>
        <end position="451"/>
    </location>
</feature>
<keyword evidence="2" id="KW-0539">Nucleus</keyword>
<dbReference type="GO" id="GO:0008270">
    <property type="term" value="F:zinc ion binding"/>
    <property type="evidence" value="ECO:0007669"/>
    <property type="project" value="InterPro"/>
</dbReference>
<dbReference type="Proteomes" id="UP001283341">
    <property type="component" value="Unassembled WGS sequence"/>
</dbReference>
<sequence length="516" mass="56756">MDSSVKERLESELGADAETFASRMHAAAEKLSASIPPGEGGLVHVQQLFLKAFWFKSAERWTEAWHAVGAATRATIEIGLHQDSLSEGMSEFDREMRRRLWGILYVWDFALGSMLSRPRLINHADCTFVSPTLALEVDPENPDQPSPYGHMKLHCKLALDMAAQLASVSNKAISTEVALRLRNVVQQYFKDLPRVYALRNPDTSWDKEHGWIVFQHRYLHLMGYMSLFDHLKPYITRNSAKLMTDVEKTLRAVGVEAALSLMDVSWTFFDNMASVGAKFHYAAFCIFDTATVLCLAFVYDEARNLPQRETVLEAIRKGLNMLEELRTASRTSASLCRILKGLLAKLPLSPKEKVLISAPKRGKSDNRSLERSGNQTTGSSSDFGSSPLRSESNQSAAASSISPTSGTISLGSSEVDAEGVKPWSGGGQSGCSSHSPVVSPDGLYDGPSGGLQSATADLVPVDQTEWPVLEVTDMNLLQDVNLAAFEETAMPTALQLWDWQGLGLDIPEFFGNHPPM</sequence>
<name>A0AAE0MDZ7_9PEZI</name>
<dbReference type="SMART" id="SM00906">
    <property type="entry name" value="Fungal_trans"/>
    <property type="match status" value="1"/>
</dbReference>
<protein>
    <recommendedName>
        <fullName evidence="4">Xylanolytic transcriptional activator regulatory domain-containing protein</fullName>
    </recommendedName>
</protein>
<dbReference type="AlphaFoldDB" id="A0AAE0MDZ7"/>
<gene>
    <name evidence="5" type="ORF">B0H66DRAFT_540140</name>
</gene>
<dbReference type="PANTHER" id="PTHR31001:SF84">
    <property type="entry name" value="FUNGAL SPECIFIC TRANSCRIPTION FACTOR"/>
    <property type="match status" value="1"/>
</dbReference>
<dbReference type="InterPro" id="IPR050613">
    <property type="entry name" value="Sec_Metabolite_Reg"/>
</dbReference>
<comment type="caution">
    <text evidence="5">The sequence shown here is derived from an EMBL/GenBank/DDBJ whole genome shotgun (WGS) entry which is preliminary data.</text>
</comment>
<dbReference type="GO" id="GO:0003677">
    <property type="term" value="F:DNA binding"/>
    <property type="evidence" value="ECO:0007669"/>
    <property type="project" value="InterPro"/>
</dbReference>
<accession>A0AAE0MDZ7</accession>
<evidence type="ECO:0000313" key="5">
    <source>
        <dbReference type="EMBL" id="KAK3329056.1"/>
    </source>
</evidence>
<evidence type="ECO:0000259" key="4">
    <source>
        <dbReference type="SMART" id="SM00906"/>
    </source>
</evidence>